<sequence>METRVLLGEQNLVPQGMVFSDTSRMVNDPTIKIINPQICKDLSKIEGYCIPGDEIDELVLDAGGKRVVWDRHNKLMLPMLFVRINVLVSTEASGYMTTYELTKKNQQEAHDRLVRQVSNLELEVTNLRASDRCKLRKEKYGFQISEHEMPSGHSEELQHALVAFSNEDYVASSGLDQSIFEAFKAFLIEEEE</sequence>
<gene>
    <name evidence="2" type="ORF">LSALG_LOCUS20261</name>
</gene>
<proteinExistence type="predicted"/>
<accession>A0AA35YUI8</accession>
<keyword evidence="1" id="KW-0175">Coiled coil</keyword>
<evidence type="ECO:0000313" key="3">
    <source>
        <dbReference type="Proteomes" id="UP001177003"/>
    </source>
</evidence>
<feature type="coiled-coil region" evidence="1">
    <location>
        <begin position="103"/>
        <end position="130"/>
    </location>
</feature>
<protein>
    <submittedName>
        <fullName evidence="2">Uncharacterized protein</fullName>
    </submittedName>
</protein>
<evidence type="ECO:0000256" key="1">
    <source>
        <dbReference type="SAM" id="Coils"/>
    </source>
</evidence>
<keyword evidence="3" id="KW-1185">Reference proteome</keyword>
<evidence type="ECO:0000313" key="2">
    <source>
        <dbReference type="EMBL" id="CAI9280520.1"/>
    </source>
</evidence>
<dbReference type="EMBL" id="OX465080">
    <property type="protein sequence ID" value="CAI9280520.1"/>
    <property type="molecule type" value="Genomic_DNA"/>
</dbReference>
<dbReference type="Proteomes" id="UP001177003">
    <property type="component" value="Chromosome 4"/>
</dbReference>
<organism evidence="2 3">
    <name type="scientific">Lactuca saligna</name>
    <name type="common">Willowleaf lettuce</name>
    <dbReference type="NCBI Taxonomy" id="75948"/>
    <lineage>
        <taxon>Eukaryota</taxon>
        <taxon>Viridiplantae</taxon>
        <taxon>Streptophyta</taxon>
        <taxon>Embryophyta</taxon>
        <taxon>Tracheophyta</taxon>
        <taxon>Spermatophyta</taxon>
        <taxon>Magnoliopsida</taxon>
        <taxon>eudicotyledons</taxon>
        <taxon>Gunneridae</taxon>
        <taxon>Pentapetalae</taxon>
        <taxon>asterids</taxon>
        <taxon>campanulids</taxon>
        <taxon>Asterales</taxon>
        <taxon>Asteraceae</taxon>
        <taxon>Cichorioideae</taxon>
        <taxon>Cichorieae</taxon>
        <taxon>Lactucinae</taxon>
        <taxon>Lactuca</taxon>
    </lineage>
</organism>
<dbReference type="AlphaFoldDB" id="A0AA35YUI8"/>
<reference evidence="2" key="1">
    <citation type="submission" date="2023-04" db="EMBL/GenBank/DDBJ databases">
        <authorList>
            <person name="Vijverberg K."/>
            <person name="Xiong W."/>
            <person name="Schranz E."/>
        </authorList>
    </citation>
    <scope>NUCLEOTIDE SEQUENCE</scope>
</reference>
<name>A0AA35YUI8_LACSI</name>